<feature type="DNA-binding region" description="H-T-H motif" evidence="2">
    <location>
        <begin position="43"/>
        <end position="62"/>
    </location>
</feature>
<keyword evidence="6" id="KW-1185">Reference proteome</keyword>
<evidence type="ECO:0000256" key="1">
    <source>
        <dbReference type="ARBA" id="ARBA00023125"/>
    </source>
</evidence>
<sequence>MQAGQRRGRWTGVPLEDRHAVRRDTLIAAGVQLLGEEAGPALTVRAVCRQAALTARYFYESFSDRDHFVRAVYDDVCTRAMATLMSANTPRDAVERFVALMVDDPVRGRVLLLAPAVEPVLTRSGADWMPNFIDLLQRKLSQIADPVLQKLVATSLIGALTGLFTAYLNGQLGATRQQFIDYCVDLLLGTAAAYAPHRDRGEAEHPVAARQHPVAARQHD</sequence>
<dbReference type="EMBL" id="CP092429">
    <property type="protein sequence ID" value="ULP52218.1"/>
    <property type="molecule type" value="Genomic_DNA"/>
</dbReference>
<gene>
    <name evidence="5" type="ORF">MJO63_01935</name>
</gene>
<evidence type="ECO:0000259" key="4">
    <source>
        <dbReference type="PROSITE" id="PS50977"/>
    </source>
</evidence>
<dbReference type="SUPFAM" id="SSF46689">
    <property type="entry name" value="Homeodomain-like"/>
    <property type="match status" value="1"/>
</dbReference>
<feature type="region of interest" description="Disordered" evidence="3">
    <location>
        <begin position="199"/>
        <end position="220"/>
    </location>
</feature>
<dbReference type="InterPro" id="IPR001647">
    <property type="entry name" value="HTH_TetR"/>
</dbReference>
<evidence type="ECO:0000313" key="5">
    <source>
        <dbReference type="EMBL" id="ULP52218.1"/>
    </source>
</evidence>
<dbReference type="Proteomes" id="UP001055253">
    <property type="component" value="Chromosome"/>
</dbReference>
<evidence type="ECO:0000256" key="3">
    <source>
        <dbReference type="SAM" id="MobiDB-lite"/>
    </source>
</evidence>
<feature type="domain" description="HTH tetR-type" evidence="4">
    <location>
        <begin position="20"/>
        <end position="80"/>
    </location>
</feature>
<organism evidence="5 6">
    <name type="scientific">Mycobacterium ulcerans</name>
    <dbReference type="NCBI Taxonomy" id="1809"/>
    <lineage>
        <taxon>Bacteria</taxon>
        <taxon>Bacillati</taxon>
        <taxon>Actinomycetota</taxon>
        <taxon>Actinomycetes</taxon>
        <taxon>Mycobacteriales</taxon>
        <taxon>Mycobacteriaceae</taxon>
        <taxon>Mycobacterium</taxon>
        <taxon>Mycobacterium ulcerans group</taxon>
    </lineage>
</organism>
<name>A0ABY3VA58_MYCUL</name>
<evidence type="ECO:0000313" key="6">
    <source>
        <dbReference type="Proteomes" id="UP001055253"/>
    </source>
</evidence>
<dbReference type="RefSeq" id="WP_240168732.1">
    <property type="nucleotide sequence ID" value="NZ_CP085200.1"/>
</dbReference>
<dbReference type="InterPro" id="IPR009057">
    <property type="entry name" value="Homeodomain-like_sf"/>
</dbReference>
<protein>
    <submittedName>
        <fullName evidence="5">TetR/AcrR family transcriptional regulator</fullName>
    </submittedName>
</protein>
<accession>A0ABY3VA58</accession>
<evidence type="ECO:0000256" key="2">
    <source>
        <dbReference type="PROSITE-ProRule" id="PRU00335"/>
    </source>
</evidence>
<dbReference type="Gene3D" id="1.10.357.10">
    <property type="entry name" value="Tetracycline Repressor, domain 2"/>
    <property type="match status" value="1"/>
</dbReference>
<reference evidence="5" key="1">
    <citation type="submission" date="2022-08" db="EMBL/GenBank/DDBJ databases">
        <title>Whole genome sequencing of non-tuberculosis mycobacteria type-strains.</title>
        <authorList>
            <person name="Igarashi Y."/>
            <person name="Osugi A."/>
            <person name="Mitarai S."/>
        </authorList>
    </citation>
    <scope>NUCLEOTIDE SEQUENCE</scope>
    <source>
        <strain evidence="5">ATCC 19423</strain>
    </source>
</reference>
<dbReference type="PROSITE" id="PS50977">
    <property type="entry name" value="HTH_TETR_2"/>
    <property type="match status" value="1"/>
</dbReference>
<keyword evidence="1 2" id="KW-0238">DNA-binding</keyword>
<proteinExistence type="predicted"/>